<name>A0ABQ5PTD8_9BACT</name>
<feature type="compositionally biased region" description="Basic and acidic residues" evidence="1">
    <location>
        <begin position="1"/>
        <end position="20"/>
    </location>
</feature>
<evidence type="ECO:0000313" key="3">
    <source>
        <dbReference type="Proteomes" id="UP001165044"/>
    </source>
</evidence>
<keyword evidence="3" id="KW-1185">Reference proteome</keyword>
<accession>A0ABQ5PTD8</accession>
<feature type="region of interest" description="Disordered" evidence="1">
    <location>
        <begin position="1"/>
        <end position="27"/>
    </location>
</feature>
<organism evidence="2 3">
    <name type="scientific">Geothrix edaphica</name>
    <dbReference type="NCBI Taxonomy" id="2927976"/>
    <lineage>
        <taxon>Bacteria</taxon>
        <taxon>Pseudomonadati</taxon>
        <taxon>Acidobacteriota</taxon>
        <taxon>Holophagae</taxon>
        <taxon>Holophagales</taxon>
        <taxon>Holophagaceae</taxon>
        <taxon>Geothrix</taxon>
    </lineage>
</organism>
<dbReference type="Proteomes" id="UP001165044">
    <property type="component" value="Unassembled WGS sequence"/>
</dbReference>
<dbReference type="RefSeq" id="WP_285605867.1">
    <property type="nucleotide sequence ID" value="NZ_BSDC01000001.1"/>
</dbReference>
<dbReference type="EMBL" id="BSDC01000001">
    <property type="protein sequence ID" value="GLH65776.1"/>
    <property type="molecule type" value="Genomic_DNA"/>
</dbReference>
<comment type="caution">
    <text evidence="2">The sequence shown here is derived from an EMBL/GenBank/DDBJ whole genome shotgun (WGS) entry which is preliminary data.</text>
</comment>
<proteinExistence type="predicted"/>
<reference evidence="2" key="1">
    <citation type="journal article" date="2023" name="Antonie Van Leeuwenhoek">
        <title>Mesoterricola silvestris gen. nov., sp. nov., Mesoterricola sediminis sp. nov., Geothrix oryzae sp. nov., Geothrix edaphica sp. nov., Geothrix rubra sp. nov., and Geothrix limicola sp. nov., six novel members of Acidobacteriota isolated from soils.</title>
        <authorList>
            <person name="Itoh H."/>
            <person name="Sugisawa Y."/>
            <person name="Mise K."/>
            <person name="Xu Z."/>
            <person name="Kuniyasu M."/>
            <person name="Ushijima N."/>
            <person name="Kawano K."/>
            <person name="Kobayashi E."/>
            <person name="Shiratori Y."/>
            <person name="Masuda Y."/>
            <person name="Senoo K."/>
        </authorList>
    </citation>
    <scope>NUCLEOTIDE SEQUENCE</scope>
    <source>
        <strain evidence="2">Red802</strain>
    </source>
</reference>
<protein>
    <submittedName>
        <fullName evidence="2">Uncharacterized protein</fullName>
    </submittedName>
</protein>
<evidence type="ECO:0000313" key="2">
    <source>
        <dbReference type="EMBL" id="GLH65776.1"/>
    </source>
</evidence>
<evidence type="ECO:0000256" key="1">
    <source>
        <dbReference type="SAM" id="MobiDB-lite"/>
    </source>
</evidence>
<sequence>MVFETQGDRRQASQLREGEGRGALWSLPDGHRLPNLVDAAPLLLGDPAHPARLRPTDLDHPEDFHHRLTAWLLRQG</sequence>
<gene>
    <name evidence="2" type="ORF">GETHED_01400</name>
</gene>